<dbReference type="Gene3D" id="2.60.40.1820">
    <property type="match status" value="1"/>
</dbReference>
<dbReference type="InterPro" id="IPR044839">
    <property type="entry name" value="NDR1-like"/>
</dbReference>
<feature type="domain" description="Late embryogenesis abundant protein LEA-2 subgroup" evidence="6">
    <location>
        <begin position="92"/>
        <end position="189"/>
    </location>
</feature>
<dbReference type="GO" id="GO:0098542">
    <property type="term" value="P:defense response to other organism"/>
    <property type="evidence" value="ECO:0007669"/>
    <property type="project" value="InterPro"/>
</dbReference>
<evidence type="ECO:0000259" key="6">
    <source>
        <dbReference type="Pfam" id="PF03168"/>
    </source>
</evidence>
<dbReference type="EMBL" id="PGOL01000658">
    <property type="protein sequence ID" value="PKI66670.1"/>
    <property type="molecule type" value="Genomic_DNA"/>
</dbReference>
<name>A0A2I0KEI7_PUNGR</name>
<dbReference type="PANTHER" id="PTHR31234:SF4">
    <property type="entry name" value="EXPRESSED PROTEIN"/>
    <property type="match status" value="1"/>
</dbReference>
<dbReference type="PANTHER" id="PTHR31234">
    <property type="entry name" value="LATE EMBRYOGENESIS ABUNDANT (LEA) HYDROXYPROLINE-RICH GLYCOPROTEIN FAMILY"/>
    <property type="match status" value="1"/>
</dbReference>
<sequence>MTSKREPSLSSVPYDALPPQNVVVLVPYPRRPGRHRLLSRCLYGGAALLLLAVAVFFLFPSDPTVQLSRIHLNHVRVNSSPSLTLDLSFSLTIKVRNKDFFSLYYDSLLVSVGYRGRELGVVTSEGEKIKARGSSYVNATLDLDGLEVVHDVIYLIEDLAKGVIPFDTISQVEGKLGLFFFSVPIKAKVSCEVYVNTKNQTIVHQDCSPEVRHSWINNHL</sequence>
<dbReference type="Pfam" id="PF03168">
    <property type="entry name" value="LEA_2"/>
    <property type="match status" value="1"/>
</dbReference>
<evidence type="ECO:0000256" key="5">
    <source>
        <dbReference type="SAM" id="Phobius"/>
    </source>
</evidence>
<accession>A0A2I0KEI7</accession>
<feature type="transmembrane region" description="Helical" evidence="5">
    <location>
        <begin position="37"/>
        <end position="59"/>
    </location>
</feature>
<evidence type="ECO:0000313" key="7">
    <source>
        <dbReference type="EMBL" id="PKI66670.1"/>
    </source>
</evidence>
<evidence type="ECO:0000256" key="3">
    <source>
        <dbReference type="ARBA" id="ARBA00022989"/>
    </source>
</evidence>
<organism evidence="7 8">
    <name type="scientific">Punica granatum</name>
    <name type="common">Pomegranate</name>
    <dbReference type="NCBI Taxonomy" id="22663"/>
    <lineage>
        <taxon>Eukaryota</taxon>
        <taxon>Viridiplantae</taxon>
        <taxon>Streptophyta</taxon>
        <taxon>Embryophyta</taxon>
        <taxon>Tracheophyta</taxon>
        <taxon>Spermatophyta</taxon>
        <taxon>Magnoliopsida</taxon>
        <taxon>eudicotyledons</taxon>
        <taxon>Gunneridae</taxon>
        <taxon>Pentapetalae</taxon>
        <taxon>rosids</taxon>
        <taxon>malvids</taxon>
        <taxon>Myrtales</taxon>
        <taxon>Lythraceae</taxon>
        <taxon>Punica</taxon>
    </lineage>
</organism>
<dbReference type="STRING" id="22663.A0A2I0KEI7"/>
<keyword evidence="8" id="KW-1185">Reference proteome</keyword>
<gene>
    <name evidence="7" type="ORF">CRG98_012865</name>
</gene>
<keyword evidence="2 5" id="KW-0812">Transmembrane</keyword>
<comment type="caution">
    <text evidence="7">The sequence shown here is derived from an EMBL/GenBank/DDBJ whole genome shotgun (WGS) entry which is preliminary data.</text>
</comment>
<dbReference type="GO" id="GO:0016020">
    <property type="term" value="C:membrane"/>
    <property type="evidence" value="ECO:0007669"/>
    <property type="project" value="UniProtKB-SubCell"/>
</dbReference>
<evidence type="ECO:0000256" key="1">
    <source>
        <dbReference type="ARBA" id="ARBA00004167"/>
    </source>
</evidence>
<evidence type="ECO:0000256" key="2">
    <source>
        <dbReference type="ARBA" id="ARBA00022692"/>
    </source>
</evidence>
<dbReference type="AlphaFoldDB" id="A0A2I0KEI7"/>
<dbReference type="SUPFAM" id="SSF117070">
    <property type="entry name" value="LEA14-like"/>
    <property type="match status" value="1"/>
</dbReference>
<evidence type="ECO:0000313" key="8">
    <source>
        <dbReference type="Proteomes" id="UP000233551"/>
    </source>
</evidence>
<dbReference type="InterPro" id="IPR004864">
    <property type="entry name" value="LEA_2"/>
</dbReference>
<keyword evidence="4 5" id="KW-0472">Membrane</keyword>
<comment type="subcellular location">
    <subcellularLocation>
        <location evidence="1">Membrane</location>
        <topology evidence="1">Single-pass membrane protein</topology>
    </subcellularLocation>
</comment>
<proteinExistence type="predicted"/>
<evidence type="ECO:0000256" key="4">
    <source>
        <dbReference type="ARBA" id="ARBA00023136"/>
    </source>
</evidence>
<dbReference type="Proteomes" id="UP000233551">
    <property type="component" value="Unassembled WGS sequence"/>
</dbReference>
<keyword evidence="3 5" id="KW-1133">Transmembrane helix</keyword>
<protein>
    <recommendedName>
        <fullName evidence="6">Late embryogenesis abundant protein LEA-2 subgroup domain-containing protein</fullName>
    </recommendedName>
</protein>
<reference evidence="7 8" key="1">
    <citation type="submission" date="2017-11" db="EMBL/GenBank/DDBJ databases">
        <title>De-novo sequencing of pomegranate (Punica granatum L.) genome.</title>
        <authorList>
            <person name="Akparov Z."/>
            <person name="Amiraslanov A."/>
            <person name="Hajiyeva S."/>
            <person name="Abbasov M."/>
            <person name="Kaur K."/>
            <person name="Hamwieh A."/>
            <person name="Solovyev V."/>
            <person name="Salamov A."/>
            <person name="Braich B."/>
            <person name="Kosarev P."/>
            <person name="Mahmoud A."/>
            <person name="Hajiyev E."/>
            <person name="Babayeva S."/>
            <person name="Izzatullayeva V."/>
            <person name="Mammadov A."/>
            <person name="Mammadov A."/>
            <person name="Sharifova S."/>
            <person name="Ojaghi J."/>
            <person name="Eynullazada K."/>
            <person name="Bayramov B."/>
            <person name="Abdulazimova A."/>
            <person name="Shahmuradov I."/>
        </authorList>
    </citation>
    <scope>NUCLEOTIDE SEQUENCE [LARGE SCALE GENOMIC DNA]</scope>
    <source>
        <strain evidence="8">cv. AG2017</strain>
        <tissue evidence="7">Leaf</tissue>
    </source>
</reference>